<dbReference type="InterPro" id="IPR036249">
    <property type="entry name" value="Thioredoxin-like_sf"/>
</dbReference>
<dbReference type="Proteomes" id="UP001163046">
    <property type="component" value="Unassembled WGS sequence"/>
</dbReference>
<dbReference type="Gene3D" id="3.40.30.10">
    <property type="entry name" value="Glutaredoxin"/>
    <property type="match status" value="1"/>
</dbReference>
<comment type="caution">
    <text evidence="4">The sequence shown here is derived from an EMBL/GenBank/DDBJ whole genome shotgun (WGS) entry which is preliminary data.</text>
</comment>
<accession>A0A9X0D6E7</accession>
<name>A0A9X0D6E7_9CNID</name>
<keyword evidence="5" id="KW-1185">Reference proteome</keyword>
<gene>
    <name evidence="4" type="primary">TXNDC17</name>
    <name evidence="4" type="ORF">OS493_033449</name>
</gene>
<feature type="domain" description="Thioredoxin" evidence="3">
    <location>
        <begin position="12"/>
        <end position="125"/>
    </location>
</feature>
<proteinExistence type="inferred from homology"/>
<evidence type="ECO:0000313" key="5">
    <source>
        <dbReference type="Proteomes" id="UP001163046"/>
    </source>
</evidence>
<evidence type="ECO:0000256" key="2">
    <source>
        <dbReference type="ARBA" id="ARBA00016949"/>
    </source>
</evidence>
<dbReference type="InterPro" id="IPR010357">
    <property type="entry name" value="TXNDC17_dom"/>
</dbReference>
<dbReference type="AlphaFoldDB" id="A0A9X0D6E7"/>
<dbReference type="GO" id="GO:0005829">
    <property type="term" value="C:cytosol"/>
    <property type="evidence" value="ECO:0007669"/>
    <property type="project" value="TreeGrafter"/>
</dbReference>
<organism evidence="4 5">
    <name type="scientific">Desmophyllum pertusum</name>
    <dbReference type="NCBI Taxonomy" id="174260"/>
    <lineage>
        <taxon>Eukaryota</taxon>
        <taxon>Metazoa</taxon>
        <taxon>Cnidaria</taxon>
        <taxon>Anthozoa</taxon>
        <taxon>Hexacorallia</taxon>
        <taxon>Scleractinia</taxon>
        <taxon>Caryophylliina</taxon>
        <taxon>Caryophylliidae</taxon>
        <taxon>Desmophyllum</taxon>
    </lineage>
</organism>
<dbReference type="InterPro" id="IPR045108">
    <property type="entry name" value="TXNDC17-like"/>
</dbReference>
<evidence type="ECO:0000259" key="3">
    <source>
        <dbReference type="Pfam" id="PF06110"/>
    </source>
</evidence>
<evidence type="ECO:0000256" key="1">
    <source>
        <dbReference type="ARBA" id="ARBA00008987"/>
    </source>
</evidence>
<dbReference type="PANTHER" id="PTHR12452:SF0">
    <property type="entry name" value="THIOREDOXIN DOMAIN-CONTAINING PROTEIN 17"/>
    <property type="match status" value="1"/>
</dbReference>
<dbReference type="GO" id="GO:0047134">
    <property type="term" value="F:protein-disulfide reductase [NAD(P)H] activity"/>
    <property type="evidence" value="ECO:0007669"/>
    <property type="project" value="InterPro"/>
</dbReference>
<evidence type="ECO:0000313" key="4">
    <source>
        <dbReference type="EMBL" id="KAJ7389127.1"/>
    </source>
</evidence>
<protein>
    <recommendedName>
        <fullName evidence="2">Thioredoxin domain-containing protein 17</fullName>
    </recommendedName>
</protein>
<sequence>MSEPKQLQLQVEGLANLMKTLKEHEGKRRIMMFIGAMNENGESWCPDCREVEPVVEAALQKASSDMVFILAIVGGRPEWKSPDNEFRTHSVFKLTEIPTIVEHGTAKRLGCEDCKVQDKVDTFFTN</sequence>
<dbReference type="Pfam" id="PF06110">
    <property type="entry name" value="TXD17-like_Trx"/>
    <property type="match status" value="1"/>
</dbReference>
<dbReference type="PANTHER" id="PTHR12452">
    <property type="entry name" value="42-9-9 PROTEIN-RELATED"/>
    <property type="match status" value="1"/>
</dbReference>
<comment type="similarity">
    <text evidence="1">Belongs to the thioredoxin family.</text>
</comment>
<reference evidence="4" key="1">
    <citation type="submission" date="2023-01" db="EMBL/GenBank/DDBJ databases">
        <title>Genome assembly of the deep-sea coral Lophelia pertusa.</title>
        <authorList>
            <person name="Herrera S."/>
            <person name="Cordes E."/>
        </authorList>
    </citation>
    <scope>NUCLEOTIDE SEQUENCE</scope>
    <source>
        <strain evidence="4">USNM1676648</strain>
        <tissue evidence="4">Polyp</tissue>
    </source>
</reference>
<dbReference type="SUPFAM" id="SSF52833">
    <property type="entry name" value="Thioredoxin-like"/>
    <property type="match status" value="1"/>
</dbReference>
<dbReference type="EMBL" id="MU825440">
    <property type="protein sequence ID" value="KAJ7389127.1"/>
    <property type="molecule type" value="Genomic_DNA"/>
</dbReference>
<dbReference type="OrthoDB" id="78947at2759"/>